<accession>A0AAV7QRE8</accession>
<dbReference type="AlphaFoldDB" id="A0AAV7QRE8"/>
<dbReference type="Proteomes" id="UP001066276">
    <property type="component" value="Chromosome 6"/>
</dbReference>
<protein>
    <submittedName>
        <fullName evidence="1">Uncharacterized protein</fullName>
    </submittedName>
</protein>
<organism evidence="1 2">
    <name type="scientific">Pleurodeles waltl</name>
    <name type="common">Iberian ribbed newt</name>
    <dbReference type="NCBI Taxonomy" id="8319"/>
    <lineage>
        <taxon>Eukaryota</taxon>
        <taxon>Metazoa</taxon>
        <taxon>Chordata</taxon>
        <taxon>Craniata</taxon>
        <taxon>Vertebrata</taxon>
        <taxon>Euteleostomi</taxon>
        <taxon>Amphibia</taxon>
        <taxon>Batrachia</taxon>
        <taxon>Caudata</taxon>
        <taxon>Salamandroidea</taxon>
        <taxon>Salamandridae</taxon>
        <taxon>Pleurodelinae</taxon>
        <taxon>Pleurodeles</taxon>
    </lineage>
</organism>
<proteinExistence type="predicted"/>
<evidence type="ECO:0000313" key="2">
    <source>
        <dbReference type="Proteomes" id="UP001066276"/>
    </source>
</evidence>
<sequence>MTPAVGVIVAVEPPTGWWYIPPYYDICSLAKAKPPMYHTDCLGGNGSPQEYDSAHPHGFRGFFTTMKTMAVGTIKRLSYLLAGGRPAGDGKGCCCQQQRPPAEHRQALSWILIRSAAVYWRGAAADSSATLPPSAAMTVARILPAFWRNSGYAHNVAVGWKPR</sequence>
<gene>
    <name evidence="1" type="ORF">NDU88_008310</name>
</gene>
<reference evidence="1" key="1">
    <citation type="journal article" date="2022" name="bioRxiv">
        <title>Sequencing and chromosome-scale assembly of the giantPleurodeles waltlgenome.</title>
        <authorList>
            <person name="Brown T."/>
            <person name="Elewa A."/>
            <person name="Iarovenko S."/>
            <person name="Subramanian E."/>
            <person name="Araus A.J."/>
            <person name="Petzold A."/>
            <person name="Susuki M."/>
            <person name="Suzuki K.-i.T."/>
            <person name="Hayashi T."/>
            <person name="Toyoda A."/>
            <person name="Oliveira C."/>
            <person name="Osipova E."/>
            <person name="Leigh N.D."/>
            <person name="Simon A."/>
            <person name="Yun M.H."/>
        </authorList>
    </citation>
    <scope>NUCLEOTIDE SEQUENCE</scope>
    <source>
        <strain evidence="1">20211129_DDA</strain>
        <tissue evidence="1">Liver</tissue>
    </source>
</reference>
<evidence type="ECO:0000313" key="1">
    <source>
        <dbReference type="EMBL" id="KAJ1141982.1"/>
    </source>
</evidence>
<comment type="caution">
    <text evidence="1">The sequence shown here is derived from an EMBL/GenBank/DDBJ whole genome shotgun (WGS) entry which is preliminary data.</text>
</comment>
<keyword evidence="2" id="KW-1185">Reference proteome</keyword>
<name>A0AAV7QRE8_PLEWA</name>
<dbReference type="EMBL" id="JANPWB010000010">
    <property type="protein sequence ID" value="KAJ1141982.1"/>
    <property type="molecule type" value="Genomic_DNA"/>
</dbReference>